<evidence type="ECO:0000313" key="2">
    <source>
        <dbReference type="EMBL" id="TZE81342.1"/>
    </source>
</evidence>
<dbReference type="SUPFAM" id="SSF51569">
    <property type="entry name" value="Aldolase"/>
    <property type="match status" value="1"/>
</dbReference>
<feature type="domain" description="DUF7916" evidence="1">
    <location>
        <begin position="8"/>
        <end position="303"/>
    </location>
</feature>
<proteinExistence type="predicted"/>
<dbReference type="InterPro" id="IPR057238">
    <property type="entry name" value="DUF7916"/>
</dbReference>
<dbReference type="Proteomes" id="UP000322976">
    <property type="component" value="Unassembled WGS sequence"/>
</dbReference>
<gene>
    <name evidence="2" type="ORF">FWJ32_09935</name>
</gene>
<protein>
    <recommendedName>
        <fullName evidence="1">DUF7916 domain-containing protein</fullName>
    </recommendedName>
</protein>
<organism evidence="2 3">
    <name type="scientific">Calorimonas adulescens</name>
    <dbReference type="NCBI Taxonomy" id="2606906"/>
    <lineage>
        <taxon>Bacteria</taxon>
        <taxon>Bacillati</taxon>
        <taxon>Bacillota</taxon>
        <taxon>Clostridia</taxon>
        <taxon>Thermoanaerobacterales</taxon>
        <taxon>Thermoanaerobacteraceae</taxon>
        <taxon>Calorimonas</taxon>
    </lineage>
</organism>
<name>A0A5D8Q9Z7_9THEO</name>
<dbReference type="RefSeq" id="WP_149545803.1">
    <property type="nucleotide sequence ID" value="NZ_VTPS01000015.1"/>
</dbReference>
<reference evidence="2 3" key="1">
    <citation type="submission" date="2019-08" db="EMBL/GenBank/DDBJ databases">
        <title>Calorimonas adulescens gen. nov., sp. nov., an anaerobic thermophilic bacterium from Sakhalin hot spring.</title>
        <authorList>
            <person name="Khomyakova M.A."/>
            <person name="Merkel A.Y."/>
            <person name="Novikov A."/>
            <person name="Bonch-Osmolovskaya E.A."/>
            <person name="Slobodkin A.I."/>
        </authorList>
    </citation>
    <scope>NUCLEOTIDE SEQUENCE [LARGE SCALE GENOMIC DNA]</scope>
    <source>
        <strain evidence="2 3">A05MB</strain>
    </source>
</reference>
<accession>A0A5D8Q9Z7</accession>
<dbReference type="EMBL" id="VTPS01000015">
    <property type="protein sequence ID" value="TZE81342.1"/>
    <property type="molecule type" value="Genomic_DNA"/>
</dbReference>
<evidence type="ECO:0000313" key="3">
    <source>
        <dbReference type="Proteomes" id="UP000322976"/>
    </source>
</evidence>
<sequence>MDKVKRLIDCTKSDFEKMTATELKESIYKSEGRVIMAQHLVMAGEGIIKGVTNAEIEAAFGADMILLNTYYLNGEYDNPGMQGMKLMDLKKLINRPIGIYLGCTNKGKETVKSLGPIATPENIRLCLKEGIDFIVLGGNPGTGTSMETIIEATKMAKEIIGDKALIFSGKWEDGVEEKVLGDPLAKRPAKEVIKELIDAGADVVDLPAPGSRHGISVDMIRECVEFIHSYKPGTLAMTFLDSSVESADEGTIREIALRMKETGADIHAIGDGGYGGCTIPENVYQLSITIRGRRFTIKRMAANNR</sequence>
<keyword evidence="3" id="KW-1185">Reference proteome</keyword>
<comment type="caution">
    <text evidence="2">The sequence shown here is derived from an EMBL/GenBank/DDBJ whole genome shotgun (WGS) entry which is preliminary data.</text>
</comment>
<dbReference type="SUPFAM" id="SSF51395">
    <property type="entry name" value="FMN-linked oxidoreductases"/>
    <property type="match status" value="1"/>
</dbReference>
<evidence type="ECO:0000259" key="1">
    <source>
        <dbReference type="Pfam" id="PF25509"/>
    </source>
</evidence>
<dbReference type="Pfam" id="PF25509">
    <property type="entry name" value="DUF7916"/>
    <property type="match status" value="1"/>
</dbReference>
<dbReference type="AlphaFoldDB" id="A0A5D8Q9Z7"/>